<accession>A0A0V0QFW1</accession>
<dbReference type="EMBL" id="LDAU01000178">
    <property type="protein sequence ID" value="KRX01087.1"/>
    <property type="molecule type" value="Genomic_DNA"/>
</dbReference>
<feature type="region of interest" description="Disordered" evidence="1">
    <location>
        <begin position="134"/>
        <end position="206"/>
    </location>
</feature>
<sequence>MELAQNLQNKDKSPKKSILQNKENRFQGGRSLESRHINFANEGTQILHQNSGNYGSKFGRNQEQINKQSNIQNNQNTQNSQNNQSFDNQVENMKIVSPQRRSLFSHKPFYMAKKLELNKQIQFLNNMENLKNKSENQQEKSGQKKFHLLKGGKKTNNNGRQLNSNISEVQNEEEEEQSNCSMGESELLEKSQEEDASISQLNETQKNDHLARKLIKTTENFFKPGSFEENWETRQKNKENLFKESEIYQKMPVINEDGSIPKHKIVGKPEWYIKQYMLKNNQTSNIGLSALRGNKGNISQQFSINLCGNNNNINNNLNDDAKSLKSQNSMMMSNIQNNQKQPLGSQRSLRSQTFNNQTGKSPLISSLKRNKFDKNQNILNKELLTKEVEKVLERVENNRLASREFNKRIKNQNDSLRDVLLMEKDEKIFQNFNKYQLIWKGVIQNQTQRINRNYENSIIFAAESHRSKQETIKALEALKSEKEKLGDKYWEMTLRHPNAFKDKNISNIEANDVNTNENAYAKYEKDPLQAFKGSKRVETQLEIIRKPRGNILKGKFEGVSNFTTFKSDEYFRNKFSLAAEDKIGKIRHLDDREYENMEIQGKSKLETEINSLLEGTGENQMYIKKNVNYNNQQENEPADLEEIIEINYDKNRLTDMPGYSFKKFNIKY</sequence>
<feature type="compositionally biased region" description="Basic residues" evidence="1">
    <location>
        <begin position="143"/>
        <end position="153"/>
    </location>
</feature>
<keyword evidence="3" id="KW-1185">Reference proteome</keyword>
<evidence type="ECO:0000256" key="1">
    <source>
        <dbReference type="SAM" id="MobiDB-lite"/>
    </source>
</evidence>
<gene>
    <name evidence="2" type="ORF">PPERSA_02183</name>
</gene>
<evidence type="ECO:0000313" key="2">
    <source>
        <dbReference type="EMBL" id="KRX01087.1"/>
    </source>
</evidence>
<comment type="caution">
    <text evidence="2">The sequence shown here is derived from an EMBL/GenBank/DDBJ whole genome shotgun (WGS) entry which is preliminary data.</text>
</comment>
<reference evidence="2 3" key="1">
    <citation type="journal article" date="2015" name="Sci. Rep.">
        <title>Genome of the facultative scuticociliatosis pathogen Pseudocohnilembus persalinus provides insight into its virulence through horizontal gene transfer.</title>
        <authorList>
            <person name="Xiong J."/>
            <person name="Wang G."/>
            <person name="Cheng J."/>
            <person name="Tian M."/>
            <person name="Pan X."/>
            <person name="Warren A."/>
            <person name="Jiang C."/>
            <person name="Yuan D."/>
            <person name="Miao W."/>
        </authorList>
    </citation>
    <scope>NUCLEOTIDE SEQUENCE [LARGE SCALE GENOMIC DNA]</scope>
    <source>
        <strain evidence="2">36N120E</strain>
    </source>
</reference>
<proteinExistence type="predicted"/>
<dbReference type="InParanoid" id="A0A0V0QFW1"/>
<feature type="region of interest" description="Disordered" evidence="1">
    <location>
        <begin position="1"/>
        <end position="31"/>
    </location>
</feature>
<organism evidence="2 3">
    <name type="scientific">Pseudocohnilembus persalinus</name>
    <name type="common">Ciliate</name>
    <dbReference type="NCBI Taxonomy" id="266149"/>
    <lineage>
        <taxon>Eukaryota</taxon>
        <taxon>Sar</taxon>
        <taxon>Alveolata</taxon>
        <taxon>Ciliophora</taxon>
        <taxon>Intramacronucleata</taxon>
        <taxon>Oligohymenophorea</taxon>
        <taxon>Scuticociliatia</taxon>
        <taxon>Philasterida</taxon>
        <taxon>Pseudocohnilembidae</taxon>
        <taxon>Pseudocohnilembus</taxon>
    </lineage>
</organism>
<evidence type="ECO:0000313" key="3">
    <source>
        <dbReference type="Proteomes" id="UP000054937"/>
    </source>
</evidence>
<dbReference type="Proteomes" id="UP000054937">
    <property type="component" value="Unassembled WGS sequence"/>
</dbReference>
<protein>
    <submittedName>
        <fullName evidence="2">Uncharacterized protein</fullName>
    </submittedName>
</protein>
<name>A0A0V0QFW1_PSEPJ</name>
<dbReference type="AlphaFoldDB" id="A0A0V0QFW1"/>